<evidence type="ECO:0000256" key="1">
    <source>
        <dbReference type="SAM" id="MobiDB-lite"/>
    </source>
</evidence>
<name>A0ABV0RNZ0_9TELE</name>
<protein>
    <submittedName>
        <fullName evidence="3">Uncharacterized protein</fullName>
    </submittedName>
</protein>
<evidence type="ECO:0000313" key="4">
    <source>
        <dbReference type="Proteomes" id="UP001434883"/>
    </source>
</evidence>
<evidence type="ECO:0000313" key="3">
    <source>
        <dbReference type="EMBL" id="MEQ2209904.1"/>
    </source>
</evidence>
<feature type="region of interest" description="Disordered" evidence="1">
    <location>
        <begin position="27"/>
        <end position="70"/>
    </location>
</feature>
<organism evidence="3 4">
    <name type="scientific">Xenoophorus captivus</name>
    <dbReference type="NCBI Taxonomy" id="1517983"/>
    <lineage>
        <taxon>Eukaryota</taxon>
        <taxon>Metazoa</taxon>
        <taxon>Chordata</taxon>
        <taxon>Craniata</taxon>
        <taxon>Vertebrata</taxon>
        <taxon>Euteleostomi</taxon>
        <taxon>Actinopterygii</taxon>
        <taxon>Neopterygii</taxon>
        <taxon>Teleostei</taxon>
        <taxon>Neoteleostei</taxon>
        <taxon>Acanthomorphata</taxon>
        <taxon>Ovalentaria</taxon>
        <taxon>Atherinomorphae</taxon>
        <taxon>Cyprinodontiformes</taxon>
        <taxon>Goodeidae</taxon>
        <taxon>Xenoophorus</taxon>
    </lineage>
</organism>
<dbReference type="Proteomes" id="UP001434883">
    <property type="component" value="Unassembled WGS sequence"/>
</dbReference>
<comment type="caution">
    <text evidence="3">The sequence shown here is derived from an EMBL/GenBank/DDBJ whole genome shotgun (WGS) entry which is preliminary data.</text>
</comment>
<gene>
    <name evidence="3" type="ORF">XENOCAPTIV_005668</name>
</gene>
<sequence>CSQFLTATCIFVSACLSTPVPAIPASAPYTSMGMTGNDMTPSRKRPCCPHQEAPRPSQNLPGPPGVSSYL</sequence>
<evidence type="ECO:0000256" key="2">
    <source>
        <dbReference type="SAM" id="SignalP"/>
    </source>
</evidence>
<keyword evidence="4" id="KW-1185">Reference proteome</keyword>
<reference evidence="3 4" key="1">
    <citation type="submission" date="2021-06" db="EMBL/GenBank/DDBJ databases">
        <authorList>
            <person name="Palmer J.M."/>
        </authorList>
    </citation>
    <scope>NUCLEOTIDE SEQUENCE [LARGE SCALE GENOMIC DNA]</scope>
    <source>
        <strain evidence="3 4">XC_2019</strain>
        <tissue evidence="3">Muscle</tissue>
    </source>
</reference>
<proteinExistence type="predicted"/>
<feature type="chain" id="PRO_5045806823" evidence="2">
    <location>
        <begin position="23"/>
        <end position="70"/>
    </location>
</feature>
<feature type="non-terminal residue" evidence="3">
    <location>
        <position position="1"/>
    </location>
</feature>
<dbReference type="EMBL" id="JAHRIN010052028">
    <property type="protein sequence ID" value="MEQ2209904.1"/>
    <property type="molecule type" value="Genomic_DNA"/>
</dbReference>
<feature type="compositionally biased region" description="Polar residues" evidence="1">
    <location>
        <begin position="28"/>
        <end position="40"/>
    </location>
</feature>
<feature type="signal peptide" evidence="2">
    <location>
        <begin position="1"/>
        <end position="22"/>
    </location>
</feature>
<accession>A0ABV0RNZ0</accession>
<keyword evidence="2" id="KW-0732">Signal</keyword>